<dbReference type="GO" id="GO:0003676">
    <property type="term" value="F:nucleic acid binding"/>
    <property type="evidence" value="ECO:0007669"/>
    <property type="project" value="InterPro"/>
</dbReference>
<name>A0A7J6G6I5_CANSA</name>
<keyword evidence="3" id="KW-1185">Reference proteome</keyword>
<dbReference type="Proteomes" id="UP000583929">
    <property type="component" value="Unassembled WGS sequence"/>
</dbReference>
<organism evidence="2 3">
    <name type="scientific">Cannabis sativa</name>
    <name type="common">Hemp</name>
    <name type="synonym">Marijuana</name>
    <dbReference type="NCBI Taxonomy" id="3483"/>
    <lineage>
        <taxon>Eukaryota</taxon>
        <taxon>Viridiplantae</taxon>
        <taxon>Streptophyta</taxon>
        <taxon>Embryophyta</taxon>
        <taxon>Tracheophyta</taxon>
        <taxon>Spermatophyta</taxon>
        <taxon>Magnoliopsida</taxon>
        <taxon>eudicotyledons</taxon>
        <taxon>Gunneridae</taxon>
        <taxon>Pentapetalae</taxon>
        <taxon>rosids</taxon>
        <taxon>fabids</taxon>
        <taxon>Rosales</taxon>
        <taxon>Cannabaceae</taxon>
        <taxon>Cannabis</taxon>
    </lineage>
</organism>
<gene>
    <name evidence="2" type="ORF">G4B88_023133</name>
</gene>
<proteinExistence type="predicted"/>
<evidence type="ECO:0000259" key="1">
    <source>
        <dbReference type="Pfam" id="PF13456"/>
    </source>
</evidence>
<evidence type="ECO:0000313" key="3">
    <source>
        <dbReference type="Proteomes" id="UP000583929"/>
    </source>
</evidence>
<dbReference type="EMBL" id="JAATIQ010000135">
    <property type="protein sequence ID" value="KAF4378593.1"/>
    <property type="molecule type" value="Genomic_DNA"/>
</dbReference>
<dbReference type="GO" id="GO:0004523">
    <property type="term" value="F:RNA-DNA hybrid ribonuclease activity"/>
    <property type="evidence" value="ECO:0007669"/>
    <property type="project" value="InterPro"/>
</dbReference>
<feature type="domain" description="RNase H type-1" evidence="1">
    <location>
        <begin position="129"/>
        <end position="187"/>
    </location>
</feature>
<dbReference type="AlphaFoldDB" id="A0A7J6G6I5"/>
<sequence>MLPKFKLTTSCIHRKKGAHNWHDRIKSPSKASARPIHLTVQVENFYPITCQSQSSENCIPDIDSSLLSIIKHLARSIYGVQFRVHIDKFGGKERILVRPIIEEVAINDEPIRERITAKQSTAKQMGTNLQSDCLQLVSKIHSSWKDNSALSRLVHQIREFLSLFPNDLLQHIPHSENQDAHLNAREALRLNLDSVWRI</sequence>
<accession>A0A7J6G6I5</accession>
<evidence type="ECO:0000313" key="2">
    <source>
        <dbReference type="EMBL" id="KAF4378593.1"/>
    </source>
</evidence>
<dbReference type="Pfam" id="PF13456">
    <property type="entry name" value="RVT_3"/>
    <property type="match status" value="1"/>
</dbReference>
<reference evidence="2 3" key="1">
    <citation type="journal article" date="2020" name="bioRxiv">
        <title>Sequence and annotation of 42 cannabis genomes reveals extensive copy number variation in cannabinoid synthesis and pathogen resistance genes.</title>
        <authorList>
            <person name="Mckernan K.J."/>
            <person name="Helbert Y."/>
            <person name="Kane L.T."/>
            <person name="Ebling H."/>
            <person name="Zhang L."/>
            <person name="Liu B."/>
            <person name="Eaton Z."/>
            <person name="Mclaughlin S."/>
            <person name="Kingan S."/>
            <person name="Baybayan P."/>
            <person name="Concepcion G."/>
            <person name="Jordan M."/>
            <person name="Riva A."/>
            <person name="Barbazuk W."/>
            <person name="Harkins T."/>
        </authorList>
    </citation>
    <scope>NUCLEOTIDE SEQUENCE [LARGE SCALE GENOMIC DNA]</scope>
    <source>
        <strain evidence="3">cv. Jamaican Lion 4</strain>
        <tissue evidence="2">Leaf</tissue>
    </source>
</reference>
<comment type="caution">
    <text evidence="2">The sequence shown here is derived from an EMBL/GenBank/DDBJ whole genome shotgun (WGS) entry which is preliminary data.</text>
</comment>
<dbReference type="InterPro" id="IPR002156">
    <property type="entry name" value="RNaseH_domain"/>
</dbReference>
<protein>
    <recommendedName>
        <fullName evidence="1">RNase H type-1 domain-containing protein</fullName>
    </recommendedName>
</protein>